<gene>
    <name evidence="4" type="ORF">KFL_000360290</name>
</gene>
<evidence type="ECO:0000313" key="4">
    <source>
        <dbReference type="EMBL" id="GAQ79713.1"/>
    </source>
</evidence>
<proteinExistence type="predicted"/>
<feature type="compositionally biased region" description="Basic and acidic residues" evidence="2">
    <location>
        <begin position="675"/>
        <end position="689"/>
    </location>
</feature>
<dbReference type="PANTHER" id="PTHR46405:SF3">
    <property type="entry name" value="RING_U-BOX SUPERFAMILY PROTEIN"/>
    <property type="match status" value="1"/>
</dbReference>
<dbReference type="CDD" id="cd23128">
    <property type="entry name" value="RING-HC_MIP1-like"/>
    <property type="match status" value="1"/>
</dbReference>
<feature type="compositionally biased region" description="Basic and acidic residues" evidence="2">
    <location>
        <begin position="544"/>
        <end position="554"/>
    </location>
</feature>
<feature type="region of interest" description="Disordered" evidence="2">
    <location>
        <begin position="807"/>
        <end position="874"/>
    </location>
</feature>
<evidence type="ECO:0000256" key="2">
    <source>
        <dbReference type="SAM" id="MobiDB-lite"/>
    </source>
</evidence>
<dbReference type="SUPFAM" id="SSF57850">
    <property type="entry name" value="RING/U-box"/>
    <property type="match status" value="1"/>
</dbReference>
<keyword evidence="1" id="KW-0863">Zinc-finger</keyword>
<keyword evidence="5" id="KW-1185">Reference proteome</keyword>
<evidence type="ECO:0000313" key="5">
    <source>
        <dbReference type="Proteomes" id="UP000054558"/>
    </source>
</evidence>
<feature type="compositionally biased region" description="Basic and acidic residues" evidence="2">
    <location>
        <begin position="696"/>
        <end position="735"/>
    </location>
</feature>
<dbReference type="OrthoDB" id="1711136at2759"/>
<sequence length="1002" mass="108180">MDAARAQLDEALYSSGLRTQEQICRLVEESRVRNGASAGAPGTSAQGSTKKEAFALDKKSAEVWAFLEGLRGVAWKEGAADVSGGSGASEWKVHENAGDFHVTYREAPGDMAAHNICVEGMLNEATKSDFGSSWVASHGDAEGHQSIVHTLKAARAQKQSGSNRPHPFNAAEVLVEEFLLGNDATLLLVGAPSSKNGSHPPSNDKHPLAKRPFGCFLFKRTSASQCYFRALADIAPAQGEEARAFVAAVARQLAGLGTAVFGKISARDFRDPSETAIRVTLKKGDAELGSVVITAFEKIKHDLGERLRKPGVVDRDALSAWLKAAKMDVAGEPKVEFRPVEGCSSEELSKALLELESCGSNLDNVTTPGGVHLEVSIGEVKQSGGGQFHTDTSSPPLAVGDDSESEAEFLDSAEELKQEEDSESDASTRERGVRNSESGGSSRSKSPRKLESRPVDAHAPSSKPERNASKDKASGGAAMVGRAAVTARGGSASKKMTGRKRPAEALESVEDVLAKLASAVREVESEPSTSHGHPPKTGAGPAHGSDKKEKERDVVLGLGPGISHRQGGAKAPYPPRKEDTPTAGFIDIDGSPTRGSDYPAAGGVPSMEINPLERGGDSVASAADEDSDGPPSMVGSEEESEDELPPPRQDFMTVTDPDILRARILELTARAEQLEAKSRQSTEWAHEKVMQAARKGQNDSKELKGLRAEVEAAKQRQRDGEDRERGLTKKLRDSEDMVKRTQDYAKGLEKKLFMLEKHLKEVRSELEASLLKESETAAREAKALKAEKVLQKKTAAWEKQRKAMQEEINGERARANGLAAAAERAEESARQASVRARQERAAREAGDRAAAEKRARELAEKDHKRKDAAAKKVSDTAAEKFRAEIARLEREVARLKLAEHGTVYGFEAPPPVYDVLTSPPREVTLREENARLRREVAGLAGASVRRERECVMCMSEEQSVVFLPCAHQVLCEECNEEHEKKGHKDCPSCRTAIVQRIKVYGK</sequence>
<dbReference type="Proteomes" id="UP000054558">
    <property type="component" value="Unassembled WGS sequence"/>
</dbReference>
<dbReference type="InterPro" id="IPR001841">
    <property type="entry name" value="Znf_RING"/>
</dbReference>
<dbReference type="Pfam" id="PF13920">
    <property type="entry name" value="zf-C3HC4_3"/>
    <property type="match status" value="1"/>
</dbReference>
<feature type="region of interest" description="Disordered" evidence="2">
    <location>
        <begin position="675"/>
        <end position="735"/>
    </location>
</feature>
<protein>
    <submittedName>
        <fullName evidence="4">RING/U-box superfamily protein</fullName>
    </submittedName>
</protein>
<feature type="domain" description="RING-type" evidence="3">
    <location>
        <begin position="950"/>
        <end position="990"/>
    </location>
</feature>
<reference evidence="4 5" key="1">
    <citation type="journal article" date="2014" name="Nat. Commun.">
        <title>Klebsormidium flaccidum genome reveals primary factors for plant terrestrial adaptation.</title>
        <authorList>
            <person name="Hori K."/>
            <person name="Maruyama F."/>
            <person name="Fujisawa T."/>
            <person name="Togashi T."/>
            <person name="Yamamoto N."/>
            <person name="Seo M."/>
            <person name="Sato S."/>
            <person name="Yamada T."/>
            <person name="Mori H."/>
            <person name="Tajima N."/>
            <person name="Moriyama T."/>
            <person name="Ikeuchi M."/>
            <person name="Watanabe M."/>
            <person name="Wada H."/>
            <person name="Kobayashi K."/>
            <person name="Saito M."/>
            <person name="Masuda T."/>
            <person name="Sasaki-Sekimoto Y."/>
            <person name="Mashiguchi K."/>
            <person name="Awai K."/>
            <person name="Shimojima M."/>
            <person name="Masuda S."/>
            <person name="Iwai M."/>
            <person name="Nobusawa T."/>
            <person name="Narise T."/>
            <person name="Kondo S."/>
            <person name="Saito H."/>
            <person name="Sato R."/>
            <person name="Murakawa M."/>
            <person name="Ihara Y."/>
            <person name="Oshima-Yamada Y."/>
            <person name="Ohtaka K."/>
            <person name="Satoh M."/>
            <person name="Sonobe K."/>
            <person name="Ishii M."/>
            <person name="Ohtani R."/>
            <person name="Kanamori-Sato M."/>
            <person name="Honoki R."/>
            <person name="Miyazaki D."/>
            <person name="Mochizuki H."/>
            <person name="Umetsu J."/>
            <person name="Higashi K."/>
            <person name="Shibata D."/>
            <person name="Kamiya Y."/>
            <person name="Sato N."/>
            <person name="Nakamura Y."/>
            <person name="Tabata S."/>
            <person name="Ida S."/>
            <person name="Kurokawa K."/>
            <person name="Ohta H."/>
        </authorList>
    </citation>
    <scope>NUCLEOTIDE SEQUENCE [LARGE SCALE GENOMIC DNA]</scope>
    <source>
        <strain evidence="4 5">NIES-2285</strain>
    </source>
</reference>
<feature type="compositionally biased region" description="Low complexity" evidence="2">
    <location>
        <begin position="435"/>
        <end position="444"/>
    </location>
</feature>
<dbReference type="STRING" id="105231.A0A1Y1HNV9"/>
<feature type="compositionally biased region" description="Basic and acidic residues" evidence="2">
    <location>
        <begin position="463"/>
        <end position="473"/>
    </location>
</feature>
<dbReference type="InterPro" id="IPR046934">
    <property type="entry name" value="PIR2-like"/>
</dbReference>
<organism evidence="4 5">
    <name type="scientific">Klebsormidium nitens</name>
    <name type="common">Green alga</name>
    <name type="synonym">Ulothrix nitens</name>
    <dbReference type="NCBI Taxonomy" id="105231"/>
    <lineage>
        <taxon>Eukaryota</taxon>
        <taxon>Viridiplantae</taxon>
        <taxon>Streptophyta</taxon>
        <taxon>Klebsormidiophyceae</taxon>
        <taxon>Klebsormidiales</taxon>
        <taxon>Klebsormidiaceae</taxon>
        <taxon>Klebsormidium</taxon>
    </lineage>
</organism>
<dbReference type="GO" id="GO:0008270">
    <property type="term" value="F:zinc ion binding"/>
    <property type="evidence" value="ECO:0007669"/>
    <property type="project" value="UniProtKB-KW"/>
</dbReference>
<dbReference type="EMBL" id="DF236985">
    <property type="protein sequence ID" value="GAQ79713.1"/>
    <property type="molecule type" value="Genomic_DNA"/>
</dbReference>
<keyword evidence="1" id="KW-0479">Metal-binding</keyword>
<feature type="compositionally biased region" description="Basic and acidic residues" evidence="2">
    <location>
        <begin position="836"/>
        <end position="874"/>
    </location>
</feature>
<name>A0A1Y1HNV9_KLENI</name>
<dbReference type="InterPro" id="IPR013083">
    <property type="entry name" value="Znf_RING/FYVE/PHD"/>
</dbReference>
<accession>A0A1Y1HNV9</accession>
<dbReference type="PROSITE" id="PS50089">
    <property type="entry name" value="ZF_RING_2"/>
    <property type="match status" value="1"/>
</dbReference>
<dbReference type="AlphaFoldDB" id="A0A1Y1HNV9"/>
<evidence type="ECO:0000259" key="3">
    <source>
        <dbReference type="PROSITE" id="PS50089"/>
    </source>
</evidence>
<evidence type="ECO:0000256" key="1">
    <source>
        <dbReference type="PROSITE-ProRule" id="PRU00175"/>
    </source>
</evidence>
<feature type="compositionally biased region" description="Acidic residues" evidence="2">
    <location>
        <begin position="401"/>
        <end position="424"/>
    </location>
</feature>
<dbReference type="PANTHER" id="PTHR46405">
    <property type="entry name" value="OS05G0141500 PROTEIN"/>
    <property type="match status" value="1"/>
</dbReference>
<keyword evidence="1" id="KW-0862">Zinc</keyword>
<feature type="region of interest" description="Disordered" evidence="2">
    <location>
        <begin position="382"/>
        <end position="653"/>
    </location>
</feature>
<dbReference type="Gene3D" id="3.30.40.10">
    <property type="entry name" value="Zinc/RING finger domain, C3HC4 (zinc finger)"/>
    <property type="match status" value="1"/>
</dbReference>